<evidence type="ECO:0000313" key="3">
    <source>
        <dbReference type="Proteomes" id="UP000615446"/>
    </source>
</evidence>
<evidence type="ECO:0000256" key="1">
    <source>
        <dbReference type="SAM" id="Phobius"/>
    </source>
</evidence>
<keyword evidence="1" id="KW-1133">Transmembrane helix</keyword>
<organism evidence="2 3">
    <name type="scientific">Rhizophagus clarus</name>
    <dbReference type="NCBI Taxonomy" id="94130"/>
    <lineage>
        <taxon>Eukaryota</taxon>
        <taxon>Fungi</taxon>
        <taxon>Fungi incertae sedis</taxon>
        <taxon>Mucoromycota</taxon>
        <taxon>Glomeromycotina</taxon>
        <taxon>Glomeromycetes</taxon>
        <taxon>Glomerales</taxon>
        <taxon>Glomeraceae</taxon>
        <taxon>Rhizophagus</taxon>
    </lineage>
</organism>
<dbReference type="Proteomes" id="UP000615446">
    <property type="component" value="Unassembled WGS sequence"/>
</dbReference>
<evidence type="ECO:0000313" key="2">
    <source>
        <dbReference type="EMBL" id="GET03371.1"/>
    </source>
</evidence>
<gene>
    <name evidence="2" type="ORF">RCL2_002971200</name>
</gene>
<dbReference type="EMBL" id="BLAL01000321">
    <property type="protein sequence ID" value="GET03371.1"/>
    <property type="molecule type" value="Genomic_DNA"/>
</dbReference>
<reference evidence="2" key="1">
    <citation type="submission" date="2019-10" db="EMBL/GenBank/DDBJ databases">
        <title>Conservation and host-specific expression of non-tandemly repeated heterogenous ribosome RNA gene in arbuscular mycorrhizal fungi.</title>
        <authorList>
            <person name="Maeda T."/>
            <person name="Kobayashi Y."/>
            <person name="Nakagawa T."/>
            <person name="Ezawa T."/>
            <person name="Yamaguchi K."/>
            <person name="Bino T."/>
            <person name="Nishimoto Y."/>
            <person name="Shigenobu S."/>
            <person name="Kawaguchi M."/>
        </authorList>
    </citation>
    <scope>NUCLEOTIDE SEQUENCE</scope>
    <source>
        <strain evidence="2">HR1</strain>
    </source>
</reference>
<feature type="transmembrane region" description="Helical" evidence="1">
    <location>
        <begin position="6"/>
        <end position="22"/>
    </location>
</feature>
<accession>A0A8H3R450</accession>
<keyword evidence="1" id="KW-0812">Transmembrane</keyword>
<proteinExistence type="predicted"/>
<dbReference type="OrthoDB" id="2425307at2759"/>
<protein>
    <submittedName>
        <fullName evidence="2">Uncharacterized protein</fullName>
    </submittedName>
</protein>
<name>A0A8H3R450_9GLOM</name>
<dbReference type="AlphaFoldDB" id="A0A8H3R450"/>
<sequence length="311" mass="35981">MLINIVLIINIYIIIYFIRYLCNNNKDRLTNPELCFINVARFKQLIDTISYDGPLAAITDNTKLKKDCDIHLYLVALLVHKIKEKKAIAKDAYVYILQISLPKFPPVVITLILNKESDESDGAIVEFQAQQTILNFSNTKRLSIYDSTLNINFSCPIFESTGPIILVQDPKYAKKTARNTIMSGARFLIFGNSSVHYDYLLEQVNYHDSLYGFKSVLEYFFSITHQLNSDFDFAELIQMVSKISQYIKALKNEKLTFKKEKSIREGYHFECHFDSIDNNSLEMLCLWPDNNQILQTLNHSCQIAHELAEFL</sequence>
<comment type="caution">
    <text evidence="2">The sequence shown here is derived from an EMBL/GenBank/DDBJ whole genome shotgun (WGS) entry which is preliminary data.</text>
</comment>
<keyword evidence="1" id="KW-0472">Membrane</keyword>